<dbReference type="EMBL" id="LSSL01000283">
    <property type="protein sequence ID" value="OLY84977.1"/>
    <property type="molecule type" value="Genomic_DNA"/>
</dbReference>
<dbReference type="OrthoDB" id="10561869at2759"/>
<organism evidence="2 3">
    <name type="scientific">Smittium mucronatum</name>
    <dbReference type="NCBI Taxonomy" id="133383"/>
    <lineage>
        <taxon>Eukaryota</taxon>
        <taxon>Fungi</taxon>
        <taxon>Fungi incertae sedis</taxon>
        <taxon>Zoopagomycota</taxon>
        <taxon>Kickxellomycotina</taxon>
        <taxon>Harpellomycetes</taxon>
        <taxon>Harpellales</taxon>
        <taxon>Legeriomycetaceae</taxon>
        <taxon>Smittium</taxon>
    </lineage>
</organism>
<keyword evidence="3" id="KW-1185">Reference proteome</keyword>
<comment type="caution">
    <text evidence="2">The sequence shown here is derived from an EMBL/GenBank/DDBJ whole genome shotgun (WGS) entry which is preliminary data.</text>
</comment>
<gene>
    <name evidence="2" type="ORF">AYI68_g847</name>
</gene>
<evidence type="ECO:0000313" key="3">
    <source>
        <dbReference type="Proteomes" id="UP000187455"/>
    </source>
</evidence>
<protein>
    <submittedName>
        <fullName evidence="2">Uncharacterized protein</fullName>
    </submittedName>
</protein>
<feature type="region of interest" description="Disordered" evidence="1">
    <location>
        <begin position="26"/>
        <end position="52"/>
    </location>
</feature>
<name>A0A1R0H752_9FUNG</name>
<dbReference type="Proteomes" id="UP000187455">
    <property type="component" value="Unassembled WGS sequence"/>
</dbReference>
<proteinExistence type="predicted"/>
<dbReference type="AlphaFoldDB" id="A0A1R0H752"/>
<sequence length="134" mass="15031">MVYFHTILINNSLGYDYKLSIYESESPVRQGKGPQNGSQQTDQRGQDGIERFSELHWESSKNVSSPPLWTPNAERSIGAKKYITLEGFMDLESKNNQASGSETILVEGPANGVERSFVHPGDPRAGNLYRFQLH</sequence>
<accession>A0A1R0H752</accession>
<feature type="compositionally biased region" description="Polar residues" evidence="1">
    <location>
        <begin position="33"/>
        <end position="43"/>
    </location>
</feature>
<reference evidence="2 3" key="1">
    <citation type="journal article" date="2016" name="Mol. Biol. Evol.">
        <title>Genome-Wide Survey of Gut Fungi (Harpellales) Reveals the First Horizontally Transferred Ubiquitin Gene from a Mosquito Host.</title>
        <authorList>
            <person name="Wang Y."/>
            <person name="White M.M."/>
            <person name="Kvist S."/>
            <person name="Moncalvo J.M."/>
        </authorList>
    </citation>
    <scope>NUCLEOTIDE SEQUENCE [LARGE SCALE GENOMIC DNA]</scope>
    <source>
        <strain evidence="2 3">ALG-7-W6</strain>
    </source>
</reference>
<evidence type="ECO:0000256" key="1">
    <source>
        <dbReference type="SAM" id="MobiDB-lite"/>
    </source>
</evidence>
<evidence type="ECO:0000313" key="2">
    <source>
        <dbReference type="EMBL" id="OLY84977.1"/>
    </source>
</evidence>